<reference evidence="3" key="1">
    <citation type="submission" date="2020-04" db="EMBL/GenBank/DDBJ databases">
        <title>Genome Assembly and Annotation of Botryosphaeria dothidea sdau 11-99, a Latent Pathogen of Apple Fruit Ring Rot in China.</title>
        <authorList>
            <person name="Yu C."/>
            <person name="Diao Y."/>
            <person name="Lu Q."/>
            <person name="Zhao J."/>
            <person name="Cui S."/>
            <person name="Peng C."/>
            <person name="He B."/>
            <person name="Liu H."/>
        </authorList>
    </citation>
    <scope>NUCLEOTIDE SEQUENCE [LARGE SCALE GENOMIC DNA]</scope>
    <source>
        <strain evidence="3">Sdau11-99</strain>
    </source>
</reference>
<dbReference type="Proteomes" id="UP000572817">
    <property type="component" value="Unassembled WGS sequence"/>
</dbReference>
<keyword evidence="2" id="KW-1133">Transmembrane helix</keyword>
<accession>A0A8H4N577</accession>
<evidence type="ECO:0000256" key="1">
    <source>
        <dbReference type="SAM" id="MobiDB-lite"/>
    </source>
</evidence>
<keyword evidence="4" id="KW-1185">Reference proteome</keyword>
<name>A0A8H4N577_9PEZI</name>
<feature type="region of interest" description="Disordered" evidence="1">
    <location>
        <begin position="622"/>
        <end position="645"/>
    </location>
</feature>
<sequence length="645" mass="71866">MSSTVEVYKGVWKDHANGVWTLTLSERSGGILSAALIIFAGFAAVQAWNIVKFVLHQALSSQSPQDGYRHNLRAVLRNSNSHTQALWLFARLSVGWRKKLGLSRALFRGSLLTTLALTFVVASAIIRLYIPLIWTANGNQVLIQNTQCGYVSIGPENITYWSVYWADRMESATTYVRQCYSEANSASICNRQPAAQLNWTSGDADCPFTDPELCVNTTVPFVMDSGYINTNRDLGMNSKDGDAIDYRKVVTCSPMASNYAEIAYRNSTDENVLEYYYGSLDDNTTVTLSYPENALRYINGYTLTSLGFDPLGTANQWYPNATILDRTDAAASIFFLSANWMSYLWPVSDRWFENEPSDWGDDLDPPQTIYLQVRPVSVLGCIEQHQLCQAATDGNDRHCTPMLSSRGIPSAALKLGMSDRQTATAVRLIFAAVATQLDYGFVARMMPGDQLLASKTQIDTTQYGKLPSNQWRLELSRWFSISLALIQEGVVEYVTGPSDASMEQFVVEQTDANALADCTEQRIRASSGYTNFHLPAVIVVIVIGCCISFVGLFIDTFVGLIQSFFHIWEYGRLQWLLDGSFQQQRLVYEAVGVGSWGDVNTYVPVTDESKFPLIDGLDRDHPRLHHSNNGREGEVTLMDRGPPKA</sequence>
<dbReference type="OrthoDB" id="3540210at2759"/>
<evidence type="ECO:0000313" key="3">
    <source>
        <dbReference type="EMBL" id="KAF4309460.1"/>
    </source>
</evidence>
<protein>
    <submittedName>
        <fullName evidence="3">Cytochrome P450</fullName>
    </submittedName>
</protein>
<organism evidence="3 4">
    <name type="scientific">Botryosphaeria dothidea</name>
    <dbReference type="NCBI Taxonomy" id="55169"/>
    <lineage>
        <taxon>Eukaryota</taxon>
        <taxon>Fungi</taxon>
        <taxon>Dikarya</taxon>
        <taxon>Ascomycota</taxon>
        <taxon>Pezizomycotina</taxon>
        <taxon>Dothideomycetes</taxon>
        <taxon>Dothideomycetes incertae sedis</taxon>
        <taxon>Botryosphaeriales</taxon>
        <taxon>Botryosphaeriaceae</taxon>
        <taxon>Botryosphaeria</taxon>
    </lineage>
</organism>
<evidence type="ECO:0000256" key="2">
    <source>
        <dbReference type="SAM" id="Phobius"/>
    </source>
</evidence>
<gene>
    <name evidence="3" type="ORF">GTA08_BOTSDO02276</name>
</gene>
<proteinExistence type="predicted"/>
<keyword evidence="2" id="KW-0472">Membrane</keyword>
<feature type="transmembrane region" description="Helical" evidence="2">
    <location>
        <begin position="30"/>
        <end position="51"/>
    </location>
</feature>
<dbReference type="AlphaFoldDB" id="A0A8H4N577"/>
<keyword evidence="2" id="KW-0812">Transmembrane</keyword>
<comment type="caution">
    <text evidence="3">The sequence shown here is derived from an EMBL/GenBank/DDBJ whole genome shotgun (WGS) entry which is preliminary data.</text>
</comment>
<evidence type="ECO:0000313" key="4">
    <source>
        <dbReference type="Proteomes" id="UP000572817"/>
    </source>
</evidence>
<feature type="transmembrane region" description="Helical" evidence="2">
    <location>
        <begin position="105"/>
        <end position="130"/>
    </location>
</feature>
<dbReference type="EMBL" id="WWBZ02000016">
    <property type="protein sequence ID" value="KAF4309460.1"/>
    <property type="molecule type" value="Genomic_DNA"/>
</dbReference>
<feature type="transmembrane region" description="Helical" evidence="2">
    <location>
        <begin position="532"/>
        <end position="554"/>
    </location>
</feature>